<reference evidence="1" key="1">
    <citation type="submission" date="2021-03" db="EMBL/GenBank/DDBJ databases">
        <authorList>
            <consortium name="DOE Joint Genome Institute"/>
            <person name="Ahrendt S."/>
            <person name="Looney B.P."/>
            <person name="Miyauchi S."/>
            <person name="Morin E."/>
            <person name="Drula E."/>
            <person name="Courty P.E."/>
            <person name="Chicoki N."/>
            <person name="Fauchery L."/>
            <person name="Kohler A."/>
            <person name="Kuo A."/>
            <person name="Labutti K."/>
            <person name="Pangilinan J."/>
            <person name="Lipzen A."/>
            <person name="Riley R."/>
            <person name="Andreopoulos W."/>
            <person name="He G."/>
            <person name="Johnson J."/>
            <person name="Barry K.W."/>
            <person name="Grigoriev I.V."/>
            <person name="Nagy L."/>
            <person name="Hibbett D."/>
            <person name="Henrissat B."/>
            <person name="Matheny P.B."/>
            <person name="Labbe J."/>
            <person name="Martin F."/>
        </authorList>
    </citation>
    <scope>NUCLEOTIDE SEQUENCE</scope>
    <source>
        <strain evidence="1">HHB10654</strain>
    </source>
</reference>
<dbReference type="EMBL" id="MU277204">
    <property type="protein sequence ID" value="KAI0063248.1"/>
    <property type="molecule type" value="Genomic_DNA"/>
</dbReference>
<protein>
    <submittedName>
        <fullName evidence="1">Uncharacterized protein</fullName>
    </submittedName>
</protein>
<evidence type="ECO:0000313" key="1">
    <source>
        <dbReference type="EMBL" id="KAI0063248.1"/>
    </source>
</evidence>
<dbReference type="Proteomes" id="UP000814140">
    <property type="component" value="Unassembled WGS sequence"/>
</dbReference>
<evidence type="ECO:0000313" key="2">
    <source>
        <dbReference type="Proteomes" id="UP000814140"/>
    </source>
</evidence>
<gene>
    <name evidence="1" type="ORF">BV25DRAFT_465582</name>
</gene>
<proteinExistence type="predicted"/>
<name>A0ACB8T536_9AGAM</name>
<keyword evidence="2" id="KW-1185">Reference proteome</keyword>
<sequence>MAFSRGKRIVYALPPNIISIGLDGHPSDVFELPIRIPWRSPEDKEMTKARRYYSPHLSRHSACRLLSRGAAYPIFPKHATRTMFVYRDRPGQGASCIAWHRRQKPLHSSSHARCLHTDGALYLTPVALSVIQLSTALNDTILPLHLPTAKGLESSRSFA</sequence>
<reference evidence="1" key="2">
    <citation type="journal article" date="2022" name="New Phytol.">
        <title>Evolutionary transition to the ectomycorrhizal habit in the genomes of a hyperdiverse lineage of mushroom-forming fungi.</title>
        <authorList>
            <person name="Looney B."/>
            <person name="Miyauchi S."/>
            <person name="Morin E."/>
            <person name="Drula E."/>
            <person name="Courty P.E."/>
            <person name="Kohler A."/>
            <person name="Kuo A."/>
            <person name="LaButti K."/>
            <person name="Pangilinan J."/>
            <person name="Lipzen A."/>
            <person name="Riley R."/>
            <person name="Andreopoulos W."/>
            <person name="He G."/>
            <person name="Johnson J."/>
            <person name="Nolan M."/>
            <person name="Tritt A."/>
            <person name="Barry K.W."/>
            <person name="Grigoriev I.V."/>
            <person name="Nagy L.G."/>
            <person name="Hibbett D."/>
            <person name="Henrissat B."/>
            <person name="Matheny P.B."/>
            <person name="Labbe J."/>
            <person name="Martin F.M."/>
        </authorList>
    </citation>
    <scope>NUCLEOTIDE SEQUENCE</scope>
    <source>
        <strain evidence="1">HHB10654</strain>
    </source>
</reference>
<comment type="caution">
    <text evidence="1">The sequence shown here is derived from an EMBL/GenBank/DDBJ whole genome shotgun (WGS) entry which is preliminary data.</text>
</comment>
<organism evidence="1 2">
    <name type="scientific">Artomyces pyxidatus</name>
    <dbReference type="NCBI Taxonomy" id="48021"/>
    <lineage>
        <taxon>Eukaryota</taxon>
        <taxon>Fungi</taxon>
        <taxon>Dikarya</taxon>
        <taxon>Basidiomycota</taxon>
        <taxon>Agaricomycotina</taxon>
        <taxon>Agaricomycetes</taxon>
        <taxon>Russulales</taxon>
        <taxon>Auriscalpiaceae</taxon>
        <taxon>Artomyces</taxon>
    </lineage>
</organism>
<accession>A0ACB8T536</accession>